<evidence type="ECO:0000256" key="3">
    <source>
        <dbReference type="ARBA" id="ARBA00023237"/>
    </source>
</evidence>
<dbReference type="SMART" id="SM00965">
    <property type="entry name" value="STN"/>
    <property type="match status" value="1"/>
</dbReference>
<organism evidence="7 8">
    <name type="scientific">Pseudomonas brassicae</name>
    <dbReference type="NCBI Taxonomy" id="2708063"/>
    <lineage>
        <taxon>Bacteria</taxon>
        <taxon>Pseudomonadati</taxon>
        <taxon>Pseudomonadota</taxon>
        <taxon>Gammaproteobacteria</taxon>
        <taxon>Pseudomonadales</taxon>
        <taxon>Pseudomonadaceae</taxon>
        <taxon>Pseudomonas</taxon>
    </lineage>
</organism>
<proteinExistence type="predicted"/>
<feature type="region of interest" description="Disordered" evidence="4">
    <location>
        <begin position="139"/>
        <end position="158"/>
    </location>
</feature>
<name>A0A6M0CQT3_9PSED</name>
<evidence type="ECO:0000256" key="1">
    <source>
        <dbReference type="ARBA" id="ARBA00022448"/>
    </source>
</evidence>
<keyword evidence="2" id="KW-0472">Membrane</keyword>
<dbReference type="Proteomes" id="UP000480410">
    <property type="component" value="Unassembled WGS sequence"/>
</dbReference>
<keyword evidence="3" id="KW-0998">Cell outer membrane</keyword>
<feature type="non-terminal residue" evidence="7">
    <location>
        <position position="158"/>
    </location>
</feature>
<dbReference type="Pfam" id="PF07660">
    <property type="entry name" value="STN"/>
    <property type="match status" value="1"/>
</dbReference>
<reference evidence="7 8" key="1">
    <citation type="submission" date="2020-02" db="EMBL/GenBank/DDBJ databases">
        <title>Broccoli isolated Pseudomonas sp.</title>
        <authorList>
            <person name="Fujikawa T."/>
            <person name="Sawada H."/>
        </authorList>
    </citation>
    <scope>NUCLEOTIDE SEQUENCE [LARGE SCALE GENOMIC DNA]</scope>
    <source>
        <strain evidence="7 8">MAFF212428</strain>
    </source>
</reference>
<dbReference type="AlphaFoldDB" id="A0A6M0CQT3"/>
<gene>
    <name evidence="7" type="ORF">G3435_00855</name>
</gene>
<protein>
    <submittedName>
        <fullName evidence="7">TonB-dependent receptor</fullName>
    </submittedName>
</protein>
<evidence type="ECO:0000313" key="8">
    <source>
        <dbReference type="Proteomes" id="UP000480410"/>
    </source>
</evidence>
<evidence type="ECO:0000256" key="2">
    <source>
        <dbReference type="ARBA" id="ARBA00023136"/>
    </source>
</evidence>
<keyword evidence="5" id="KW-0732">Signal</keyword>
<evidence type="ECO:0000259" key="6">
    <source>
        <dbReference type="SMART" id="SM00965"/>
    </source>
</evidence>
<feature type="domain" description="Secretin/TonB short N-terminal" evidence="6">
    <location>
        <begin position="62"/>
        <end position="113"/>
    </location>
</feature>
<comment type="caution">
    <text evidence="7">The sequence shown here is derived from an EMBL/GenBank/DDBJ whole genome shotgun (WGS) entry which is preliminary data.</text>
</comment>
<evidence type="ECO:0000256" key="5">
    <source>
        <dbReference type="SAM" id="SignalP"/>
    </source>
</evidence>
<keyword evidence="7" id="KW-0675">Receptor</keyword>
<dbReference type="EMBL" id="JAAHBV010000013">
    <property type="protein sequence ID" value="NER58913.1"/>
    <property type="molecule type" value="Genomic_DNA"/>
</dbReference>
<evidence type="ECO:0000313" key="7">
    <source>
        <dbReference type="EMBL" id="NER58913.1"/>
    </source>
</evidence>
<keyword evidence="1" id="KW-0813">Transport</keyword>
<dbReference type="Gene3D" id="3.55.50.30">
    <property type="match status" value="1"/>
</dbReference>
<feature type="chain" id="PRO_5026698616" evidence="5">
    <location>
        <begin position="28"/>
        <end position="158"/>
    </location>
</feature>
<dbReference type="GO" id="GO:0019867">
    <property type="term" value="C:outer membrane"/>
    <property type="evidence" value="ECO:0007669"/>
    <property type="project" value="InterPro"/>
</dbReference>
<feature type="signal peptide" evidence="5">
    <location>
        <begin position="1"/>
        <end position="27"/>
    </location>
</feature>
<dbReference type="InterPro" id="IPR011662">
    <property type="entry name" value="Secretin/TonB_short_N"/>
</dbReference>
<sequence length="158" mass="16092">MNTPKSTLYLALFGVSLLLATPALTHAAESQVSAPALHQQAFAIEAGPLASVLNRFATEAGVVLSFDNGLTEGKQSRGINGRYSIDQGFSVVLGGSGLQAVAGGENSYVVLPTSPSDSLQLGVTNVTGSGLGAITEGSKSYTTGSTNTATRMSLSLRE</sequence>
<accession>A0A6M0CQT3</accession>
<evidence type="ECO:0000256" key="4">
    <source>
        <dbReference type="SAM" id="MobiDB-lite"/>
    </source>
</evidence>